<dbReference type="AlphaFoldDB" id="A0A543IY63"/>
<keyword evidence="4" id="KW-1185">Reference proteome</keyword>
<name>A0A543IY63_9ACTN</name>
<dbReference type="SUPFAM" id="SSF51126">
    <property type="entry name" value="Pectin lyase-like"/>
    <property type="match status" value="1"/>
</dbReference>
<feature type="compositionally biased region" description="Low complexity" evidence="1">
    <location>
        <begin position="183"/>
        <end position="202"/>
    </location>
</feature>
<evidence type="ECO:0008006" key="5">
    <source>
        <dbReference type="Google" id="ProtNLM"/>
    </source>
</evidence>
<comment type="caution">
    <text evidence="3">The sequence shown here is derived from an EMBL/GenBank/DDBJ whole genome shotgun (WGS) entry which is preliminary data.</text>
</comment>
<feature type="region of interest" description="Disordered" evidence="1">
    <location>
        <begin position="178"/>
        <end position="210"/>
    </location>
</feature>
<proteinExistence type="predicted"/>
<feature type="signal peptide" evidence="2">
    <location>
        <begin position="1"/>
        <end position="17"/>
    </location>
</feature>
<dbReference type="OrthoDB" id="3523774at2"/>
<sequence length="210" mass="20752">MRSPSLLASGLSGVALAATLTGTITPGHAQATRFVPCSGPNGGPDGLVQAINQVQNNGGSALIELEKGCTYTFTAPRGGNNALPVITGRIAITGKNAVIARSANAATDFRIAEVAPSGFLSLTGVTIRGGSTTGNGGGILNRGTLSLKFTTLTGNKARNGSGGGFAATEGSLTLLYRSTISGTPPHSAAAGSHSRAPSGRSPPSSPATRP</sequence>
<evidence type="ECO:0000256" key="1">
    <source>
        <dbReference type="SAM" id="MobiDB-lite"/>
    </source>
</evidence>
<accession>A0A543IY63</accession>
<reference evidence="3 4" key="1">
    <citation type="submission" date="2019-06" db="EMBL/GenBank/DDBJ databases">
        <title>Sequencing the genomes of 1000 actinobacteria strains.</title>
        <authorList>
            <person name="Klenk H.-P."/>
        </authorList>
    </citation>
    <scope>NUCLEOTIDE SEQUENCE [LARGE SCALE GENOMIC DNA]</scope>
    <source>
        <strain evidence="3 4">DSM 43186</strain>
    </source>
</reference>
<dbReference type="InterPro" id="IPR011050">
    <property type="entry name" value="Pectin_lyase_fold/virulence"/>
</dbReference>
<dbReference type="EMBL" id="VFPQ01000001">
    <property type="protein sequence ID" value="TQM75519.1"/>
    <property type="molecule type" value="Genomic_DNA"/>
</dbReference>
<feature type="chain" id="PRO_5038377360" description="Outer membrane repeat protein" evidence="2">
    <location>
        <begin position="18"/>
        <end position="210"/>
    </location>
</feature>
<dbReference type="Proteomes" id="UP000319213">
    <property type="component" value="Unassembled WGS sequence"/>
</dbReference>
<protein>
    <recommendedName>
        <fullName evidence="5">Outer membrane repeat protein</fullName>
    </recommendedName>
</protein>
<evidence type="ECO:0000313" key="4">
    <source>
        <dbReference type="Proteomes" id="UP000319213"/>
    </source>
</evidence>
<gene>
    <name evidence="3" type="ORF">FHX40_2229</name>
</gene>
<evidence type="ECO:0000256" key="2">
    <source>
        <dbReference type="SAM" id="SignalP"/>
    </source>
</evidence>
<evidence type="ECO:0000313" key="3">
    <source>
        <dbReference type="EMBL" id="TQM75519.1"/>
    </source>
</evidence>
<organism evidence="3 4">
    <name type="scientific">Thermopolyspora flexuosa</name>
    <dbReference type="NCBI Taxonomy" id="103836"/>
    <lineage>
        <taxon>Bacteria</taxon>
        <taxon>Bacillati</taxon>
        <taxon>Actinomycetota</taxon>
        <taxon>Actinomycetes</taxon>
        <taxon>Streptosporangiales</taxon>
        <taxon>Streptosporangiaceae</taxon>
        <taxon>Thermopolyspora</taxon>
    </lineage>
</organism>
<dbReference type="RefSeq" id="WP_142259522.1">
    <property type="nucleotide sequence ID" value="NZ_BMPV01000001.1"/>
</dbReference>
<keyword evidence="2" id="KW-0732">Signal</keyword>